<proteinExistence type="predicted"/>
<comment type="caution">
    <text evidence="2">The sequence shown here is derived from an EMBL/GenBank/DDBJ whole genome shotgun (WGS) entry which is preliminary data.</text>
</comment>
<feature type="signal peptide" evidence="1">
    <location>
        <begin position="1"/>
        <end position="27"/>
    </location>
</feature>
<gene>
    <name evidence="2" type="ORF">H9729_04370</name>
</gene>
<protein>
    <recommendedName>
        <fullName evidence="4">Outer membrane lipoprotein-sorting protein</fullName>
    </recommendedName>
</protein>
<dbReference type="Proteomes" id="UP000886750">
    <property type="component" value="Unassembled WGS sequence"/>
</dbReference>
<sequence length="303" mass="33551">MKAFIKKVIKYTALTAAVAALSLSAMAGCSSEPAKKPSEPEDMGVVVEPPKAGTPADYTALENIEFMKGKLAARAYYHVDSTSNVTATAGVKQKVEGTKDYLDGILITETISYGAKIFIIETPSKAMQRYFGETEVFVRDPASDDHSKWNLDMEWSNAAPGEGSVLSYEEYEEDYGLPADELSDFVISDETIDTAEELVKEGDNYVLTLTLDNEKAPAYYVRQMKTMGDLKDFPKFKSIRLTITFDAEWAVLSIKTEEEYTSQKGIITANCSGGSTITYSYDRADVDISAYESYFKQYETKAE</sequence>
<dbReference type="EMBL" id="DXCQ01000030">
    <property type="protein sequence ID" value="HIY96902.1"/>
    <property type="molecule type" value="Genomic_DNA"/>
</dbReference>
<feature type="chain" id="PRO_5038626372" description="Outer membrane lipoprotein-sorting protein" evidence="1">
    <location>
        <begin position="28"/>
        <end position="303"/>
    </location>
</feature>
<evidence type="ECO:0000256" key="1">
    <source>
        <dbReference type="SAM" id="SignalP"/>
    </source>
</evidence>
<evidence type="ECO:0008006" key="4">
    <source>
        <dbReference type="Google" id="ProtNLM"/>
    </source>
</evidence>
<organism evidence="2 3">
    <name type="scientific">Candidatus Borkfalkia excrementigallinarum</name>
    <dbReference type="NCBI Taxonomy" id="2838506"/>
    <lineage>
        <taxon>Bacteria</taxon>
        <taxon>Bacillati</taxon>
        <taxon>Bacillota</taxon>
        <taxon>Clostridia</taxon>
        <taxon>Christensenellales</taxon>
        <taxon>Christensenellaceae</taxon>
        <taxon>Candidatus Borkfalkia</taxon>
    </lineage>
</organism>
<name>A0A9D2CSQ0_9FIRM</name>
<evidence type="ECO:0000313" key="3">
    <source>
        <dbReference type="Proteomes" id="UP000886750"/>
    </source>
</evidence>
<dbReference type="AlphaFoldDB" id="A0A9D2CSQ0"/>
<reference evidence="2" key="1">
    <citation type="journal article" date="2021" name="PeerJ">
        <title>Extensive microbial diversity within the chicken gut microbiome revealed by metagenomics and culture.</title>
        <authorList>
            <person name="Gilroy R."/>
            <person name="Ravi A."/>
            <person name="Getino M."/>
            <person name="Pursley I."/>
            <person name="Horton D.L."/>
            <person name="Alikhan N.F."/>
            <person name="Baker D."/>
            <person name="Gharbi K."/>
            <person name="Hall N."/>
            <person name="Watson M."/>
            <person name="Adriaenssens E.M."/>
            <person name="Foster-Nyarko E."/>
            <person name="Jarju S."/>
            <person name="Secka A."/>
            <person name="Antonio M."/>
            <person name="Oren A."/>
            <person name="Chaudhuri R.R."/>
            <person name="La Ragione R."/>
            <person name="Hildebrand F."/>
            <person name="Pallen M.J."/>
        </authorList>
    </citation>
    <scope>NUCLEOTIDE SEQUENCE</scope>
    <source>
        <strain evidence="2">1345</strain>
    </source>
</reference>
<evidence type="ECO:0000313" key="2">
    <source>
        <dbReference type="EMBL" id="HIY96902.1"/>
    </source>
</evidence>
<accession>A0A9D2CSQ0</accession>
<reference evidence="2" key="2">
    <citation type="submission" date="2021-04" db="EMBL/GenBank/DDBJ databases">
        <authorList>
            <person name="Gilroy R."/>
        </authorList>
    </citation>
    <scope>NUCLEOTIDE SEQUENCE</scope>
    <source>
        <strain evidence="2">1345</strain>
    </source>
</reference>
<keyword evidence="1" id="KW-0732">Signal</keyword>
<dbReference type="PROSITE" id="PS51257">
    <property type="entry name" value="PROKAR_LIPOPROTEIN"/>
    <property type="match status" value="1"/>
</dbReference>